<organism evidence="1 2">
    <name type="scientific">Citricoccus zhacaiensis</name>
    <dbReference type="NCBI Taxonomy" id="489142"/>
    <lineage>
        <taxon>Bacteria</taxon>
        <taxon>Bacillati</taxon>
        <taxon>Actinomycetota</taxon>
        <taxon>Actinomycetes</taxon>
        <taxon>Micrococcales</taxon>
        <taxon>Micrococcaceae</taxon>
        <taxon>Citricoccus</taxon>
    </lineage>
</organism>
<name>A0ABQ2LMN1_9MICC</name>
<proteinExistence type="predicted"/>
<dbReference type="EMBL" id="BMLQ01000001">
    <property type="protein sequence ID" value="GGO40338.1"/>
    <property type="molecule type" value="Genomic_DNA"/>
</dbReference>
<evidence type="ECO:0000313" key="2">
    <source>
        <dbReference type="Proteomes" id="UP000642509"/>
    </source>
</evidence>
<reference evidence="2" key="1">
    <citation type="journal article" date="2019" name="Int. J. Syst. Evol. Microbiol.">
        <title>The Global Catalogue of Microorganisms (GCM) 10K type strain sequencing project: providing services to taxonomists for standard genome sequencing and annotation.</title>
        <authorList>
            <consortium name="The Broad Institute Genomics Platform"/>
            <consortium name="The Broad Institute Genome Sequencing Center for Infectious Disease"/>
            <person name="Wu L."/>
            <person name="Ma J."/>
        </authorList>
    </citation>
    <scope>NUCLEOTIDE SEQUENCE [LARGE SCALE GENOMIC DNA]</scope>
    <source>
        <strain evidence="2">CGMCC 1.7064</strain>
    </source>
</reference>
<dbReference type="Proteomes" id="UP000642509">
    <property type="component" value="Unassembled WGS sequence"/>
</dbReference>
<evidence type="ECO:0000313" key="1">
    <source>
        <dbReference type="EMBL" id="GGO40338.1"/>
    </source>
</evidence>
<sequence>MLTDPRHCAECGDPFADDVDPRRLTCSTRCRVRRHRRREREELARLRAQLAAMTAEEARP</sequence>
<keyword evidence="2" id="KW-1185">Reference proteome</keyword>
<protein>
    <submittedName>
        <fullName evidence="1">Uncharacterized protein</fullName>
    </submittedName>
</protein>
<comment type="caution">
    <text evidence="1">The sequence shown here is derived from an EMBL/GenBank/DDBJ whole genome shotgun (WGS) entry which is preliminary data.</text>
</comment>
<accession>A0ABQ2LMN1</accession>
<gene>
    <name evidence="1" type="ORF">GCM10010977_02470</name>
</gene>